<dbReference type="EMBL" id="VFWZ01000002">
    <property type="protein sequence ID" value="TPN87964.1"/>
    <property type="molecule type" value="Genomic_DNA"/>
</dbReference>
<proteinExistence type="predicted"/>
<keyword evidence="1" id="KW-1133">Transmembrane helix</keyword>
<evidence type="ECO:0000313" key="3">
    <source>
        <dbReference type="Proteomes" id="UP000315540"/>
    </source>
</evidence>
<keyword evidence="1" id="KW-0812">Transmembrane</keyword>
<comment type="caution">
    <text evidence="2">The sequence shown here is derived from an EMBL/GenBank/DDBJ whole genome shotgun (WGS) entry which is preliminary data.</text>
</comment>
<accession>A0A504JBE8</accession>
<dbReference type="OrthoDB" id="1162975at2"/>
<protein>
    <submittedName>
        <fullName evidence="2">Uncharacterized protein</fullName>
    </submittedName>
</protein>
<gene>
    <name evidence="2" type="ORF">FHK87_10350</name>
</gene>
<organism evidence="2 3">
    <name type="scientific">Aquimarina algicola</name>
    <dbReference type="NCBI Taxonomy" id="2589995"/>
    <lineage>
        <taxon>Bacteria</taxon>
        <taxon>Pseudomonadati</taxon>
        <taxon>Bacteroidota</taxon>
        <taxon>Flavobacteriia</taxon>
        <taxon>Flavobacteriales</taxon>
        <taxon>Flavobacteriaceae</taxon>
        <taxon>Aquimarina</taxon>
    </lineage>
</organism>
<evidence type="ECO:0000313" key="2">
    <source>
        <dbReference type="EMBL" id="TPN87964.1"/>
    </source>
</evidence>
<dbReference type="AlphaFoldDB" id="A0A504JBE8"/>
<dbReference type="Proteomes" id="UP000315540">
    <property type="component" value="Unassembled WGS sequence"/>
</dbReference>
<feature type="transmembrane region" description="Helical" evidence="1">
    <location>
        <begin position="40"/>
        <end position="63"/>
    </location>
</feature>
<reference evidence="2 3" key="1">
    <citation type="submission" date="2019-06" db="EMBL/GenBank/DDBJ databases">
        <authorList>
            <person name="Meng X."/>
        </authorList>
    </citation>
    <scope>NUCLEOTIDE SEQUENCE [LARGE SCALE GENOMIC DNA]</scope>
    <source>
        <strain evidence="2 3">M625</strain>
    </source>
</reference>
<keyword evidence="3" id="KW-1185">Reference proteome</keyword>
<evidence type="ECO:0000256" key="1">
    <source>
        <dbReference type="SAM" id="Phobius"/>
    </source>
</evidence>
<feature type="transmembrane region" description="Helical" evidence="1">
    <location>
        <begin position="9"/>
        <end position="28"/>
    </location>
</feature>
<feature type="transmembrane region" description="Helical" evidence="1">
    <location>
        <begin position="171"/>
        <end position="191"/>
    </location>
</feature>
<feature type="transmembrane region" description="Helical" evidence="1">
    <location>
        <begin position="137"/>
        <end position="159"/>
    </location>
</feature>
<sequence>MNALYKNPIAIILIVLSIVGYILLKAYLPPIDLSHLTPENVIAVLGYLSVVMFVVEQFIEIFIDDPNQKEKKECKNRISEINTYLEKINKDRDAVAIEEEPVEEENPDKVIRIMREKKALQEKLINKGLHRQQRTSIIAFVLGLVLSFSGLRLMSGIIFEGSQESLSEIQSTIIQSIDIVLTAGIIAGGSGRVHRLIKKIKYSITPDMNL</sequence>
<name>A0A504JBE8_9FLAO</name>
<dbReference type="RefSeq" id="WP_140592603.1">
    <property type="nucleotide sequence ID" value="NZ_VFWZ01000002.1"/>
</dbReference>
<keyword evidence="1" id="KW-0472">Membrane</keyword>